<dbReference type="HOGENOM" id="CLU_113703_0_0_9"/>
<dbReference type="SUPFAM" id="SSF55729">
    <property type="entry name" value="Acyl-CoA N-acyltransferases (Nat)"/>
    <property type="match status" value="1"/>
</dbReference>
<evidence type="ECO:0000313" key="3">
    <source>
        <dbReference type="Proteomes" id="UP000006556"/>
    </source>
</evidence>
<dbReference type="eggNOG" id="COG0456">
    <property type="taxonomic scope" value="Bacteria"/>
</dbReference>
<feature type="domain" description="N-acetyltransferase" evidence="1">
    <location>
        <begin position="1"/>
        <end position="186"/>
    </location>
</feature>
<dbReference type="EMBL" id="AP009389">
    <property type="protein sequence ID" value="BAF59500.1"/>
    <property type="molecule type" value="Genomic_DNA"/>
</dbReference>
<reference evidence="3" key="1">
    <citation type="journal article" date="2008" name="Genome Res.">
        <title>The genome of Pelotomaculum thermopropionicum reveals niche-associated evolution in anaerobic microbiota.</title>
        <authorList>
            <person name="Kosaka T."/>
            <person name="Kato S."/>
            <person name="Shimoyama T."/>
            <person name="Ishii S."/>
            <person name="Abe T."/>
            <person name="Watanabe K."/>
        </authorList>
    </citation>
    <scope>NUCLEOTIDE SEQUENCE [LARGE SCALE GENOMIC DNA]</scope>
    <source>
        <strain evidence="3">DSM 13744 / JCM 10971 / SI</strain>
    </source>
</reference>
<dbReference type="KEGG" id="pth:PTH_1319"/>
<dbReference type="Pfam" id="PF00583">
    <property type="entry name" value="Acetyltransf_1"/>
    <property type="match status" value="1"/>
</dbReference>
<dbReference type="InterPro" id="IPR000182">
    <property type="entry name" value="GNAT_dom"/>
</dbReference>
<evidence type="ECO:0000259" key="1">
    <source>
        <dbReference type="PROSITE" id="PS51186"/>
    </source>
</evidence>
<keyword evidence="3" id="KW-1185">Reference proteome</keyword>
<dbReference type="InterPro" id="IPR016181">
    <property type="entry name" value="Acyl_CoA_acyltransferase"/>
</dbReference>
<dbReference type="STRING" id="370438.PTH_1319"/>
<proteinExistence type="predicted"/>
<dbReference type="GO" id="GO:0016747">
    <property type="term" value="F:acyltransferase activity, transferring groups other than amino-acyl groups"/>
    <property type="evidence" value="ECO:0007669"/>
    <property type="project" value="InterPro"/>
</dbReference>
<organism evidence="2 3">
    <name type="scientific">Pelotomaculum thermopropionicum (strain DSM 13744 / JCM 10971 / SI)</name>
    <dbReference type="NCBI Taxonomy" id="370438"/>
    <lineage>
        <taxon>Bacteria</taxon>
        <taxon>Bacillati</taxon>
        <taxon>Bacillota</taxon>
        <taxon>Clostridia</taxon>
        <taxon>Eubacteriales</taxon>
        <taxon>Desulfotomaculaceae</taxon>
        <taxon>Pelotomaculum</taxon>
    </lineage>
</organism>
<protein>
    <recommendedName>
        <fullName evidence="1">N-acetyltransferase domain-containing protein</fullName>
    </recommendedName>
</protein>
<name>A5D2L6_PELTS</name>
<evidence type="ECO:0000313" key="2">
    <source>
        <dbReference type="EMBL" id="BAF59500.1"/>
    </source>
</evidence>
<sequence>MAVACCQVAPLKNYLNEVLIEGPVEAEELEGYYMNGRLNAFRPPARQKEALISISKLPEGMVYIARCNSEIIGYITFHYPDGYSRWSRHPRVLELGCIEISPDWRNNGIGAALLKEAFSNPALENYIVVTIELCWHWDLKNSGLEMFEYRSMLTKLFGSVGLVKQATDDPDVTEHPANVLMARPGRNVGKEDIILFESMLFEKN</sequence>
<accession>A5D2L6</accession>
<dbReference type="AlphaFoldDB" id="A5D2L6"/>
<dbReference type="PIRSF" id="PIRSF021278">
    <property type="entry name" value="AcuA"/>
    <property type="match status" value="1"/>
</dbReference>
<dbReference type="InterPro" id="IPR024699">
    <property type="entry name" value="AcuA"/>
</dbReference>
<dbReference type="GO" id="GO:0019152">
    <property type="term" value="F:acetoin dehydrogenase (NAD+) activity"/>
    <property type="evidence" value="ECO:0007669"/>
    <property type="project" value="InterPro"/>
</dbReference>
<dbReference type="Proteomes" id="UP000006556">
    <property type="component" value="Chromosome"/>
</dbReference>
<dbReference type="GO" id="GO:0045150">
    <property type="term" value="P:acetoin catabolic process"/>
    <property type="evidence" value="ECO:0007669"/>
    <property type="project" value="InterPro"/>
</dbReference>
<dbReference type="CDD" id="cd04301">
    <property type="entry name" value="NAT_SF"/>
    <property type="match status" value="1"/>
</dbReference>
<gene>
    <name evidence="2" type="ordered locus">PTH_1319</name>
</gene>
<dbReference type="PROSITE" id="PS51186">
    <property type="entry name" value="GNAT"/>
    <property type="match status" value="1"/>
</dbReference>
<dbReference type="Gene3D" id="3.40.630.30">
    <property type="match status" value="1"/>
</dbReference>